<reference evidence="5 6" key="1">
    <citation type="submission" date="2015-07" db="EMBL/GenBank/DDBJ databases">
        <title>The genome of Habropoda laboriosa.</title>
        <authorList>
            <person name="Pan H."/>
            <person name="Kapheim K."/>
        </authorList>
    </citation>
    <scope>NUCLEOTIDE SEQUENCE [LARGE SCALE GENOMIC DNA]</scope>
    <source>
        <strain evidence="5">0110345459</strain>
    </source>
</reference>
<keyword evidence="4" id="KW-0788">Thiol protease</keyword>
<keyword evidence="3" id="KW-0378">Hydrolase</keyword>
<dbReference type="InterPro" id="IPR016125">
    <property type="entry name" value="Peptidase_C15-like"/>
</dbReference>
<evidence type="ECO:0000313" key="5">
    <source>
        <dbReference type="EMBL" id="KOC68060.1"/>
    </source>
</evidence>
<dbReference type="PANTHER" id="PTHR23402">
    <property type="entry name" value="PROTEASE FAMILY C15 PYROGLUTAMYL-PEPTIDASE I-RELATED"/>
    <property type="match status" value="1"/>
</dbReference>
<dbReference type="Proteomes" id="UP000053825">
    <property type="component" value="Unassembled WGS sequence"/>
</dbReference>
<sequence length="169" mass="19313">MENNEKYITALVTGFGPFNNHIINASWEAVKELNELCANSKEMNGIKVIVKEIPVSYEDVTMHIPKLWEEYKPTVVLHVGVSHKAQCLTIESCAHNNGYLKLDVCDKCPDENNIEPKILETKINVRKVAPEKTLFVHVPDFDQYSSLQSARGLYDILRCIIKDMKENEH</sequence>
<keyword evidence="6" id="KW-1185">Reference proteome</keyword>
<organism evidence="5 6">
    <name type="scientific">Habropoda laboriosa</name>
    <dbReference type="NCBI Taxonomy" id="597456"/>
    <lineage>
        <taxon>Eukaryota</taxon>
        <taxon>Metazoa</taxon>
        <taxon>Ecdysozoa</taxon>
        <taxon>Arthropoda</taxon>
        <taxon>Hexapoda</taxon>
        <taxon>Insecta</taxon>
        <taxon>Pterygota</taxon>
        <taxon>Neoptera</taxon>
        <taxon>Endopterygota</taxon>
        <taxon>Hymenoptera</taxon>
        <taxon>Apocrita</taxon>
        <taxon>Aculeata</taxon>
        <taxon>Apoidea</taxon>
        <taxon>Anthophila</taxon>
        <taxon>Apidae</taxon>
        <taxon>Habropoda</taxon>
    </lineage>
</organism>
<dbReference type="PANTHER" id="PTHR23402:SF1">
    <property type="entry name" value="PYROGLUTAMYL-PEPTIDASE I"/>
    <property type="match status" value="1"/>
</dbReference>
<dbReference type="Gene3D" id="3.40.630.20">
    <property type="entry name" value="Peptidase C15, pyroglutamyl peptidase I-like"/>
    <property type="match status" value="1"/>
</dbReference>
<evidence type="ECO:0000256" key="2">
    <source>
        <dbReference type="ARBA" id="ARBA00022670"/>
    </source>
</evidence>
<evidence type="ECO:0000256" key="3">
    <source>
        <dbReference type="ARBA" id="ARBA00022801"/>
    </source>
</evidence>
<dbReference type="SUPFAM" id="SSF53182">
    <property type="entry name" value="Pyrrolidone carboxyl peptidase (pyroglutamate aminopeptidase)"/>
    <property type="match status" value="1"/>
</dbReference>
<dbReference type="GO" id="GO:0006508">
    <property type="term" value="P:proteolysis"/>
    <property type="evidence" value="ECO:0007669"/>
    <property type="project" value="UniProtKB-KW"/>
</dbReference>
<dbReference type="OrthoDB" id="407146at2759"/>
<dbReference type="InterPro" id="IPR036440">
    <property type="entry name" value="Peptidase_C15-like_sf"/>
</dbReference>
<comment type="similarity">
    <text evidence="1">Belongs to the peptidase C15 family.</text>
</comment>
<proteinExistence type="inferred from homology"/>
<dbReference type="EMBL" id="KQ414617">
    <property type="protein sequence ID" value="KOC68060.1"/>
    <property type="molecule type" value="Genomic_DNA"/>
</dbReference>
<protein>
    <submittedName>
        <fullName evidence="5">Pyroglutamyl-peptidase 1</fullName>
    </submittedName>
</protein>
<dbReference type="GO" id="GO:0008234">
    <property type="term" value="F:cysteine-type peptidase activity"/>
    <property type="evidence" value="ECO:0007669"/>
    <property type="project" value="UniProtKB-KW"/>
</dbReference>
<accession>A0A0L7RB59</accession>
<evidence type="ECO:0000256" key="4">
    <source>
        <dbReference type="ARBA" id="ARBA00022807"/>
    </source>
</evidence>
<dbReference type="Pfam" id="PF01470">
    <property type="entry name" value="Peptidase_C15"/>
    <property type="match status" value="1"/>
</dbReference>
<keyword evidence="2" id="KW-0645">Protease</keyword>
<name>A0A0L7RB59_9HYME</name>
<dbReference type="AlphaFoldDB" id="A0A0L7RB59"/>
<evidence type="ECO:0000256" key="1">
    <source>
        <dbReference type="ARBA" id="ARBA00006641"/>
    </source>
</evidence>
<evidence type="ECO:0000313" key="6">
    <source>
        <dbReference type="Proteomes" id="UP000053825"/>
    </source>
</evidence>
<gene>
    <name evidence="5" type="ORF">WH47_03218</name>
</gene>